<evidence type="ECO:0000313" key="1">
    <source>
        <dbReference type="EMBL" id="KAF7438692.1"/>
    </source>
</evidence>
<proteinExistence type="predicted"/>
<dbReference type="EMBL" id="JACSDY010000001">
    <property type="protein sequence ID" value="KAF7438692.1"/>
    <property type="molecule type" value="Genomic_DNA"/>
</dbReference>
<reference evidence="1" key="1">
    <citation type="journal article" date="2020" name="G3 (Bethesda)">
        <title>High-Quality Assemblies for Three Invasive Social Wasps from the &lt;i&gt;Vespula&lt;/i&gt; Genus.</title>
        <authorList>
            <person name="Harrop T.W.R."/>
            <person name="Guhlin J."/>
            <person name="McLaughlin G.M."/>
            <person name="Permina E."/>
            <person name="Stockwell P."/>
            <person name="Gilligan J."/>
            <person name="Le Lec M.F."/>
            <person name="Gruber M.A.M."/>
            <person name="Quinn O."/>
            <person name="Lovegrove M."/>
            <person name="Duncan E.J."/>
            <person name="Remnant E.J."/>
            <person name="Van Eeckhoven J."/>
            <person name="Graham B."/>
            <person name="Knapp R.A."/>
            <person name="Langford K.W."/>
            <person name="Kronenberg Z."/>
            <person name="Press M.O."/>
            <person name="Eacker S.M."/>
            <person name="Wilson-Rankin E.E."/>
            <person name="Purcell J."/>
            <person name="Lester P.J."/>
            <person name="Dearden P.K."/>
        </authorList>
    </citation>
    <scope>NUCLEOTIDE SEQUENCE</scope>
    <source>
        <strain evidence="1">Volc-1</strain>
    </source>
</reference>
<keyword evidence="2" id="KW-1185">Reference proteome</keyword>
<name>A0A834UH17_VESPE</name>
<comment type="caution">
    <text evidence="1">The sequence shown here is derived from an EMBL/GenBank/DDBJ whole genome shotgun (WGS) entry which is preliminary data.</text>
</comment>
<protein>
    <submittedName>
        <fullName evidence="1">Uncharacterized protein</fullName>
    </submittedName>
</protein>
<accession>A0A834UH17</accession>
<sequence length="210" mass="24793">MRILQKSVTFEKSIIIEKHQKELEKERRRNDKQVIWIEIRPNILKEESNRISISDPASGDFSIEANEINLVQRDIRNLVESNQLKAQLEIQFGETFSVQSNYTEFSHRKQRVGEDLAALIADLANFHNLRIWNVQQRYKIKLFVHIKDCEVPKGNCDESNSEEQYNVFLAKLNRINKDGQIRQYFRTGDLRREGIKREISEQTFSEIVSI</sequence>
<dbReference type="AlphaFoldDB" id="A0A834UH17"/>
<dbReference type="Proteomes" id="UP000600918">
    <property type="component" value="Unassembled WGS sequence"/>
</dbReference>
<organism evidence="1 2">
    <name type="scientific">Vespula pensylvanica</name>
    <name type="common">Western yellow jacket</name>
    <name type="synonym">Wasp</name>
    <dbReference type="NCBI Taxonomy" id="30213"/>
    <lineage>
        <taxon>Eukaryota</taxon>
        <taxon>Metazoa</taxon>
        <taxon>Ecdysozoa</taxon>
        <taxon>Arthropoda</taxon>
        <taxon>Hexapoda</taxon>
        <taxon>Insecta</taxon>
        <taxon>Pterygota</taxon>
        <taxon>Neoptera</taxon>
        <taxon>Endopterygota</taxon>
        <taxon>Hymenoptera</taxon>
        <taxon>Apocrita</taxon>
        <taxon>Aculeata</taxon>
        <taxon>Vespoidea</taxon>
        <taxon>Vespidae</taxon>
        <taxon>Vespinae</taxon>
        <taxon>Vespula</taxon>
    </lineage>
</organism>
<gene>
    <name evidence="1" type="ORF">H0235_001083</name>
</gene>
<evidence type="ECO:0000313" key="2">
    <source>
        <dbReference type="Proteomes" id="UP000600918"/>
    </source>
</evidence>